<gene>
    <name evidence="1" type="ORF">Pfra01_003038100</name>
</gene>
<comment type="caution">
    <text evidence="1">The sequence shown here is derived from an EMBL/GenBank/DDBJ whole genome shotgun (WGS) entry which is preliminary data.</text>
</comment>
<dbReference type="AlphaFoldDB" id="A0A9W7DC38"/>
<evidence type="ECO:0000313" key="2">
    <source>
        <dbReference type="Proteomes" id="UP001165121"/>
    </source>
</evidence>
<dbReference type="Proteomes" id="UP001165121">
    <property type="component" value="Unassembled WGS sequence"/>
</dbReference>
<keyword evidence="2" id="KW-1185">Reference proteome</keyword>
<evidence type="ECO:0000313" key="1">
    <source>
        <dbReference type="EMBL" id="GMG17805.1"/>
    </source>
</evidence>
<dbReference type="OrthoDB" id="109312at2759"/>
<sequence length="87" mass="9438">MFDRIMFALAAITPGTVLKAFDRAGPYFGSTTSNDVQGMLDEASLLNVHLFQSKLIKNKLHSSSTKAIAQCARSNSACPLKTDNCEK</sequence>
<organism evidence="1 2">
    <name type="scientific">Phytophthora fragariaefolia</name>
    <dbReference type="NCBI Taxonomy" id="1490495"/>
    <lineage>
        <taxon>Eukaryota</taxon>
        <taxon>Sar</taxon>
        <taxon>Stramenopiles</taxon>
        <taxon>Oomycota</taxon>
        <taxon>Peronosporomycetes</taxon>
        <taxon>Peronosporales</taxon>
        <taxon>Peronosporaceae</taxon>
        <taxon>Phytophthora</taxon>
    </lineage>
</organism>
<proteinExistence type="predicted"/>
<reference evidence="1" key="1">
    <citation type="submission" date="2023-04" db="EMBL/GenBank/DDBJ databases">
        <title>Phytophthora fragariaefolia NBRC 109709.</title>
        <authorList>
            <person name="Ichikawa N."/>
            <person name="Sato H."/>
            <person name="Tonouchi N."/>
        </authorList>
    </citation>
    <scope>NUCLEOTIDE SEQUENCE</scope>
    <source>
        <strain evidence="1">NBRC 109709</strain>
    </source>
</reference>
<dbReference type="EMBL" id="BSXT01019101">
    <property type="protein sequence ID" value="GMG17805.1"/>
    <property type="molecule type" value="Genomic_DNA"/>
</dbReference>
<protein>
    <submittedName>
        <fullName evidence="1">Unnamed protein product</fullName>
    </submittedName>
</protein>
<name>A0A9W7DC38_9STRA</name>
<accession>A0A9W7DC38</accession>